<keyword evidence="2" id="KW-1185">Reference proteome</keyword>
<dbReference type="AlphaFoldDB" id="A0A0L7R9Y4"/>
<organism evidence="1 2">
    <name type="scientific">Habropoda laboriosa</name>
    <dbReference type="NCBI Taxonomy" id="597456"/>
    <lineage>
        <taxon>Eukaryota</taxon>
        <taxon>Metazoa</taxon>
        <taxon>Ecdysozoa</taxon>
        <taxon>Arthropoda</taxon>
        <taxon>Hexapoda</taxon>
        <taxon>Insecta</taxon>
        <taxon>Pterygota</taxon>
        <taxon>Neoptera</taxon>
        <taxon>Endopterygota</taxon>
        <taxon>Hymenoptera</taxon>
        <taxon>Apocrita</taxon>
        <taxon>Aculeata</taxon>
        <taxon>Apoidea</taxon>
        <taxon>Anthophila</taxon>
        <taxon>Apidae</taxon>
        <taxon>Habropoda</taxon>
    </lineage>
</organism>
<dbReference type="GO" id="GO:0008168">
    <property type="term" value="F:methyltransferase activity"/>
    <property type="evidence" value="ECO:0007669"/>
    <property type="project" value="UniProtKB-KW"/>
</dbReference>
<accession>A0A0L7R9Y4</accession>
<reference evidence="1 2" key="1">
    <citation type="submission" date="2015-07" db="EMBL/GenBank/DDBJ databases">
        <title>The genome of Habropoda laboriosa.</title>
        <authorList>
            <person name="Pan H."/>
            <person name="Kapheim K."/>
        </authorList>
    </citation>
    <scope>NUCLEOTIDE SEQUENCE [LARGE SCALE GENOMIC DNA]</scope>
    <source>
        <strain evidence="1">0110345459</strain>
    </source>
</reference>
<name>A0A0L7R9Y4_9HYME</name>
<dbReference type="GO" id="GO:0003676">
    <property type="term" value="F:nucleic acid binding"/>
    <property type="evidence" value="ECO:0007669"/>
    <property type="project" value="InterPro"/>
</dbReference>
<dbReference type="Proteomes" id="UP000053825">
    <property type="component" value="Unassembled WGS sequence"/>
</dbReference>
<dbReference type="EMBL" id="KQ414624">
    <property type="protein sequence ID" value="KOC67566.1"/>
    <property type="molecule type" value="Genomic_DNA"/>
</dbReference>
<protein>
    <submittedName>
        <fullName evidence="1">Histone-lysine N-methyltransferase SETMAR</fullName>
    </submittedName>
</protein>
<proteinExistence type="predicted"/>
<keyword evidence="1" id="KW-0489">Methyltransferase</keyword>
<keyword evidence="1" id="KW-0808">Transferase</keyword>
<dbReference type="STRING" id="597456.A0A0L7R9Y4"/>
<feature type="non-terminal residue" evidence="1">
    <location>
        <position position="1"/>
    </location>
</feature>
<evidence type="ECO:0000313" key="2">
    <source>
        <dbReference type="Proteomes" id="UP000053825"/>
    </source>
</evidence>
<sequence>AIAAKRPGLLNRMRVIFHQDNARLHVTQNVQKELHEFGWEILSHPSYSVDTDPSDCHLFHALQQFLVGKIRNSIEKYFNEKSKKFYSEDMIASPKRRGKFVKR</sequence>
<dbReference type="GO" id="GO:0032259">
    <property type="term" value="P:methylation"/>
    <property type="evidence" value="ECO:0007669"/>
    <property type="project" value="UniProtKB-KW"/>
</dbReference>
<evidence type="ECO:0000313" key="1">
    <source>
        <dbReference type="EMBL" id="KOC67566.1"/>
    </source>
</evidence>
<dbReference type="PANTHER" id="PTHR46060:SF1">
    <property type="entry name" value="MARINER MOS1 TRANSPOSASE-LIKE PROTEIN"/>
    <property type="match status" value="1"/>
</dbReference>
<dbReference type="InterPro" id="IPR052709">
    <property type="entry name" value="Transposase-MT_Hybrid"/>
</dbReference>
<dbReference type="InterPro" id="IPR036397">
    <property type="entry name" value="RNaseH_sf"/>
</dbReference>
<dbReference type="Gene3D" id="3.30.420.10">
    <property type="entry name" value="Ribonuclease H-like superfamily/Ribonuclease H"/>
    <property type="match status" value="1"/>
</dbReference>
<gene>
    <name evidence="1" type="ORF">WH47_10517</name>
</gene>
<dbReference type="PANTHER" id="PTHR46060">
    <property type="entry name" value="MARINER MOS1 TRANSPOSASE-LIKE PROTEIN"/>
    <property type="match status" value="1"/>
</dbReference>